<dbReference type="InterPro" id="IPR011010">
    <property type="entry name" value="DNA_brk_join_enz"/>
</dbReference>
<evidence type="ECO:0000259" key="2">
    <source>
        <dbReference type="PROSITE" id="PS51898"/>
    </source>
</evidence>
<proteinExistence type="predicted"/>
<dbReference type="GO" id="GO:0006310">
    <property type="term" value="P:DNA recombination"/>
    <property type="evidence" value="ECO:0007669"/>
    <property type="project" value="UniProtKB-KW"/>
</dbReference>
<sequence>MVLALSSGMRKGEILNRKKRDVFLNDGFLILDKTKNNERRRVPFIGHAHDALANQMKIPRLDSEYIFPSKDGKSPINIKRPWEVAVTKAGIKDFRFHDLRHSCASSLAMNGATQRD</sequence>
<evidence type="ECO:0000313" key="4">
    <source>
        <dbReference type="Proteomes" id="UP000054736"/>
    </source>
</evidence>
<keyword evidence="1" id="KW-0233">DNA recombination</keyword>
<dbReference type="Pfam" id="PF00589">
    <property type="entry name" value="Phage_integrase"/>
    <property type="match status" value="1"/>
</dbReference>
<name>A0A0W0TC31_9GAMM</name>
<evidence type="ECO:0000256" key="1">
    <source>
        <dbReference type="ARBA" id="ARBA00023172"/>
    </source>
</evidence>
<dbReference type="InterPro" id="IPR013762">
    <property type="entry name" value="Integrase-like_cat_sf"/>
</dbReference>
<dbReference type="Proteomes" id="UP000054736">
    <property type="component" value="Unassembled WGS sequence"/>
</dbReference>
<organism evidence="3 4">
    <name type="scientific">Legionella drozanskii LLAP-1</name>
    <dbReference type="NCBI Taxonomy" id="1212489"/>
    <lineage>
        <taxon>Bacteria</taxon>
        <taxon>Pseudomonadati</taxon>
        <taxon>Pseudomonadota</taxon>
        <taxon>Gammaproteobacteria</taxon>
        <taxon>Legionellales</taxon>
        <taxon>Legionellaceae</taxon>
        <taxon>Legionella</taxon>
    </lineage>
</organism>
<dbReference type="PROSITE" id="PS51898">
    <property type="entry name" value="TYR_RECOMBINASE"/>
    <property type="match status" value="1"/>
</dbReference>
<dbReference type="CDD" id="cd00796">
    <property type="entry name" value="INT_Rci_Hp1_C"/>
    <property type="match status" value="1"/>
</dbReference>
<dbReference type="SUPFAM" id="SSF56349">
    <property type="entry name" value="DNA breaking-rejoining enzymes"/>
    <property type="match status" value="1"/>
</dbReference>
<dbReference type="GO" id="GO:0015074">
    <property type="term" value="P:DNA integration"/>
    <property type="evidence" value="ECO:0007669"/>
    <property type="project" value="InterPro"/>
</dbReference>
<gene>
    <name evidence="3" type="ORF">Ldro_0538</name>
</gene>
<evidence type="ECO:0000313" key="3">
    <source>
        <dbReference type="EMBL" id="KTC93167.1"/>
    </source>
</evidence>
<dbReference type="EMBL" id="LNXY01000003">
    <property type="protein sequence ID" value="KTC93167.1"/>
    <property type="molecule type" value="Genomic_DNA"/>
</dbReference>
<feature type="domain" description="Tyr recombinase" evidence="2">
    <location>
        <begin position="1"/>
        <end position="116"/>
    </location>
</feature>
<dbReference type="AlphaFoldDB" id="A0A0W0TC31"/>
<dbReference type="Gene3D" id="1.10.443.10">
    <property type="entry name" value="Intergrase catalytic core"/>
    <property type="match status" value="1"/>
</dbReference>
<protein>
    <submittedName>
        <fullName evidence="3">Site specific recombinase</fullName>
    </submittedName>
</protein>
<reference evidence="3 4" key="1">
    <citation type="submission" date="2015-11" db="EMBL/GenBank/DDBJ databases">
        <title>Genomic analysis of 38 Legionella species identifies large and diverse effector repertoires.</title>
        <authorList>
            <person name="Burstein D."/>
            <person name="Amaro F."/>
            <person name="Zusman T."/>
            <person name="Lifshitz Z."/>
            <person name="Cohen O."/>
            <person name="Gilbert J.A."/>
            <person name="Pupko T."/>
            <person name="Shuman H.A."/>
            <person name="Segal G."/>
        </authorList>
    </citation>
    <scope>NUCLEOTIDE SEQUENCE [LARGE SCALE GENOMIC DNA]</scope>
    <source>
        <strain evidence="3 4">ATCC 700990</strain>
    </source>
</reference>
<comment type="caution">
    <text evidence="3">The sequence shown here is derived from an EMBL/GenBank/DDBJ whole genome shotgun (WGS) entry which is preliminary data.</text>
</comment>
<keyword evidence="4" id="KW-1185">Reference proteome</keyword>
<accession>A0A0W0TC31</accession>
<dbReference type="InterPro" id="IPR002104">
    <property type="entry name" value="Integrase_catalytic"/>
</dbReference>
<dbReference type="PATRIC" id="fig|1212489.4.peg.558"/>
<dbReference type="GO" id="GO:0003677">
    <property type="term" value="F:DNA binding"/>
    <property type="evidence" value="ECO:0007669"/>
    <property type="project" value="InterPro"/>
</dbReference>